<sequence>MHRFYRHCLGNNDVNDDGKDIKITFEVQNMIEAIPFAKNSFRIRFEIDKRGYNGQILSRISRESHMAL</sequence>
<accession>A0A2T9YVT5</accession>
<reference evidence="1 2" key="1">
    <citation type="journal article" date="2018" name="MBio">
        <title>Comparative Genomics Reveals the Core Gene Toolbox for the Fungus-Insect Symbiosis.</title>
        <authorList>
            <person name="Wang Y."/>
            <person name="Stata M."/>
            <person name="Wang W."/>
            <person name="Stajich J.E."/>
            <person name="White M.M."/>
            <person name="Moncalvo J.M."/>
        </authorList>
    </citation>
    <scope>NUCLEOTIDE SEQUENCE [LARGE SCALE GENOMIC DNA]</scope>
    <source>
        <strain evidence="1 2">SWE-8-4</strain>
    </source>
</reference>
<name>A0A2T9YVT5_9FUNG</name>
<proteinExistence type="predicted"/>
<comment type="caution">
    <text evidence="1">The sequence shown here is derived from an EMBL/GenBank/DDBJ whole genome shotgun (WGS) entry which is preliminary data.</text>
</comment>
<organism evidence="1 2">
    <name type="scientific">Smittium simulii</name>
    <dbReference type="NCBI Taxonomy" id="133385"/>
    <lineage>
        <taxon>Eukaryota</taxon>
        <taxon>Fungi</taxon>
        <taxon>Fungi incertae sedis</taxon>
        <taxon>Zoopagomycota</taxon>
        <taxon>Kickxellomycotina</taxon>
        <taxon>Harpellomycetes</taxon>
        <taxon>Harpellales</taxon>
        <taxon>Legeriomycetaceae</taxon>
        <taxon>Smittium</taxon>
    </lineage>
</organism>
<evidence type="ECO:0000313" key="2">
    <source>
        <dbReference type="Proteomes" id="UP000245383"/>
    </source>
</evidence>
<gene>
    <name evidence="1" type="ORF">BB561_001182</name>
</gene>
<protein>
    <submittedName>
        <fullName evidence="1">Uncharacterized protein</fullName>
    </submittedName>
</protein>
<dbReference type="Proteomes" id="UP000245383">
    <property type="component" value="Unassembled WGS sequence"/>
</dbReference>
<keyword evidence="2" id="KW-1185">Reference proteome</keyword>
<dbReference type="AlphaFoldDB" id="A0A2T9YVT5"/>
<evidence type="ECO:0000313" key="1">
    <source>
        <dbReference type="EMBL" id="PVU96439.1"/>
    </source>
</evidence>
<dbReference type="EMBL" id="MBFR01000032">
    <property type="protein sequence ID" value="PVU96439.1"/>
    <property type="molecule type" value="Genomic_DNA"/>
</dbReference>